<dbReference type="InterPro" id="IPR037143">
    <property type="entry name" value="4-PPantetheinyl_Trfase_dom_sf"/>
</dbReference>
<gene>
    <name evidence="1" type="ORF">HDG69_001948</name>
</gene>
<dbReference type="Gene3D" id="3.90.470.20">
    <property type="entry name" value="4'-phosphopantetheinyl transferase domain"/>
    <property type="match status" value="1"/>
</dbReference>
<reference evidence="1 2" key="1">
    <citation type="submission" date="2020-05" db="EMBL/GenBank/DDBJ databases">
        <title>Genomic Encyclopedia of Type Strains, Phase III (KMG-III): the genomes of soil and plant-associated and newly described type strains.</title>
        <authorList>
            <person name="Whitman W."/>
        </authorList>
    </citation>
    <scope>NUCLEOTIDE SEQUENCE [LARGE SCALE GENOMIC DNA]</scope>
    <source>
        <strain evidence="1 2">KCTC 19046</strain>
    </source>
</reference>
<keyword evidence="2" id="KW-1185">Reference proteome</keyword>
<protein>
    <submittedName>
        <fullName evidence="1">Phosphopantetheinyl transferase</fullName>
    </submittedName>
</protein>
<dbReference type="Proteomes" id="UP000757540">
    <property type="component" value="Unassembled WGS sequence"/>
</dbReference>
<organism evidence="1 2">
    <name type="scientific">Isoptericola halotolerans</name>
    <dbReference type="NCBI Taxonomy" id="300560"/>
    <lineage>
        <taxon>Bacteria</taxon>
        <taxon>Bacillati</taxon>
        <taxon>Actinomycetota</taxon>
        <taxon>Actinomycetes</taxon>
        <taxon>Micrococcales</taxon>
        <taxon>Promicromonosporaceae</taxon>
        <taxon>Isoptericola</taxon>
    </lineage>
</organism>
<accession>A0ABX2A3H6</accession>
<name>A0ABX2A3H6_9MICO</name>
<dbReference type="RefSeq" id="WP_171783591.1">
    <property type="nucleotide sequence ID" value="NZ_BAAAML010000006.1"/>
</dbReference>
<dbReference type="GO" id="GO:0016740">
    <property type="term" value="F:transferase activity"/>
    <property type="evidence" value="ECO:0007669"/>
    <property type="project" value="UniProtKB-KW"/>
</dbReference>
<proteinExistence type="predicted"/>
<sequence length="182" mass="19512">MNVELWVGPVLPVARCVPSLSPEDAAAVRRAASSAVADLVATSRTMQRSVLARTLGVSVEDVRIDRRCARCGHIGHGRPVAVDGPAYSVTRSGRIVAMAVVPCGAVGLDAEEERAGSRAWVRGEAALKARGLGIDRLWAPEPQWIFDGLHLVDLRAGRRIGALATDRPVASVCWRRWRPGPP</sequence>
<comment type="caution">
    <text evidence="1">The sequence shown here is derived from an EMBL/GenBank/DDBJ whole genome shotgun (WGS) entry which is preliminary data.</text>
</comment>
<evidence type="ECO:0000313" key="2">
    <source>
        <dbReference type="Proteomes" id="UP000757540"/>
    </source>
</evidence>
<dbReference type="EMBL" id="JABEZU010000002">
    <property type="protein sequence ID" value="NOV97373.1"/>
    <property type="molecule type" value="Genomic_DNA"/>
</dbReference>
<evidence type="ECO:0000313" key="1">
    <source>
        <dbReference type="EMBL" id="NOV97373.1"/>
    </source>
</evidence>
<keyword evidence="1" id="KW-0808">Transferase</keyword>